<keyword evidence="7 9" id="KW-0811">Translocation</keyword>
<sequence>MSRLIAYIKESKREMVKVNWPTRRETFISTAIVIGISLGVAAFLGALDVFFQFLLRTFVL</sequence>
<keyword evidence="5 9" id="KW-0653">Protein transport</keyword>
<dbReference type="InterPro" id="IPR001901">
    <property type="entry name" value="Translocase_SecE/Sec61-g"/>
</dbReference>
<dbReference type="PROSITE" id="PS01067">
    <property type="entry name" value="SECE_SEC61G"/>
    <property type="match status" value="1"/>
</dbReference>
<dbReference type="InterPro" id="IPR038379">
    <property type="entry name" value="SecE_sf"/>
</dbReference>
<evidence type="ECO:0000256" key="1">
    <source>
        <dbReference type="ARBA" id="ARBA00004370"/>
    </source>
</evidence>
<feature type="transmembrane region" description="Helical" evidence="9">
    <location>
        <begin position="27"/>
        <end position="55"/>
    </location>
</feature>
<dbReference type="EMBL" id="MHNI01000031">
    <property type="protein sequence ID" value="OGZ41376.1"/>
    <property type="molecule type" value="Genomic_DNA"/>
</dbReference>
<dbReference type="Gene3D" id="1.20.5.1030">
    <property type="entry name" value="Preprotein translocase secy subunit"/>
    <property type="match status" value="1"/>
</dbReference>
<evidence type="ECO:0000313" key="10">
    <source>
        <dbReference type="EMBL" id="OGZ41376.1"/>
    </source>
</evidence>
<dbReference type="PANTHER" id="PTHR33910:SF1">
    <property type="entry name" value="PROTEIN TRANSLOCASE SUBUNIT SECE"/>
    <property type="match status" value="1"/>
</dbReference>
<evidence type="ECO:0000256" key="5">
    <source>
        <dbReference type="ARBA" id="ARBA00022927"/>
    </source>
</evidence>
<protein>
    <recommendedName>
        <fullName evidence="9">Protein translocase subunit SecE</fullName>
    </recommendedName>
</protein>
<keyword evidence="3 9" id="KW-1003">Cell membrane</keyword>
<dbReference type="AlphaFoldDB" id="A0A1G2FTG5"/>
<dbReference type="Pfam" id="PF00584">
    <property type="entry name" value="SecE"/>
    <property type="match status" value="1"/>
</dbReference>
<dbReference type="GO" id="GO:0043952">
    <property type="term" value="P:protein transport by the Sec complex"/>
    <property type="evidence" value="ECO:0007669"/>
    <property type="project" value="UniProtKB-UniRule"/>
</dbReference>
<comment type="similarity">
    <text evidence="9">Belongs to the SecE/SEC61-gamma family.</text>
</comment>
<comment type="subcellular location">
    <subcellularLocation>
        <location evidence="9">Cell membrane</location>
        <topology evidence="9">Single-pass membrane protein</topology>
    </subcellularLocation>
    <subcellularLocation>
        <location evidence="1">Membrane</location>
    </subcellularLocation>
</comment>
<evidence type="ECO:0000256" key="7">
    <source>
        <dbReference type="ARBA" id="ARBA00023010"/>
    </source>
</evidence>
<accession>A0A1G2FTG5</accession>
<keyword evidence="4 9" id="KW-0812">Transmembrane</keyword>
<name>A0A1G2FTG5_9BACT</name>
<keyword evidence="8 9" id="KW-0472">Membrane</keyword>
<keyword evidence="6 9" id="KW-1133">Transmembrane helix</keyword>
<dbReference type="PANTHER" id="PTHR33910">
    <property type="entry name" value="PROTEIN TRANSLOCASE SUBUNIT SECE"/>
    <property type="match status" value="1"/>
</dbReference>
<gene>
    <name evidence="9" type="primary">secE</name>
    <name evidence="10" type="ORF">A2W41_01470</name>
</gene>
<evidence type="ECO:0000256" key="4">
    <source>
        <dbReference type="ARBA" id="ARBA00022692"/>
    </source>
</evidence>
<evidence type="ECO:0000256" key="2">
    <source>
        <dbReference type="ARBA" id="ARBA00022448"/>
    </source>
</evidence>
<dbReference type="NCBIfam" id="TIGR00964">
    <property type="entry name" value="secE_bact"/>
    <property type="match status" value="1"/>
</dbReference>
<dbReference type="HAMAP" id="MF_00422">
    <property type="entry name" value="SecE"/>
    <property type="match status" value="1"/>
</dbReference>
<evidence type="ECO:0000313" key="11">
    <source>
        <dbReference type="Proteomes" id="UP000176700"/>
    </source>
</evidence>
<evidence type="ECO:0000256" key="8">
    <source>
        <dbReference type="ARBA" id="ARBA00023136"/>
    </source>
</evidence>
<evidence type="ECO:0000256" key="6">
    <source>
        <dbReference type="ARBA" id="ARBA00022989"/>
    </source>
</evidence>
<organism evidence="10 11">
    <name type="scientific">Candidatus Ryanbacteria bacterium RIFCSPHIGHO2_01_45_13</name>
    <dbReference type="NCBI Taxonomy" id="1802112"/>
    <lineage>
        <taxon>Bacteria</taxon>
        <taxon>Candidatus Ryaniibacteriota</taxon>
    </lineage>
</organism>
<comment type="subunit">
    <text evidence="9">Component of the Sec protein translocase complex. Heterotrimer consisting of SecY, SecE and SecG subunits. The heterotrimers can form oligomers, although 1 heterotrimer is thought to be able to translocate proteins. Interacts with the ribosome. Interacts with SecDF, and other proteins may be involved. Interacts with SecA.</text>
</comment>
<dbReference type="GO" id="GO:0065002">
    <property type="term" value="P:intracellular protein transmembrane transport"/>
    <property type="evidence" value="ECO:0007669"/>
    <property type="project" value="UniProtKB-UniRule"/>
</dbReference>
<comment type="function">
    <text evidence="9">Essential subunit of the Sec protein translocation channel SecYEG. Clamps together the 2 halves of SecY. May contact the channel plug during translocation.</text>
</comment>
<proteinExistence type="inferred from homology"/>
<evidence type="ECO:0000256" key="3">
    <source>
        <dbReference type="ARBA" id="ARBA00022475"/>
    </source>
</evidence>
<dbReference type="InterPro" id="IPR005807">
    <property type="entry name" value="SecE_bac"/>
</dbReference>
<keyword evidence="2 9" id="KW-0813">Transport</keyword>
<dbReference type="Proteomes" id="UP000176700">
    <property type="component" value="Unassembled WGS sequence"/>
</dbReference>
<dbReference type="GO" id="GO:0009306">
    <property type="term" value="P:protein secretion"/>
    <property type="evidence" value="ECO:0007669"/>
    <property type="project" value="UniProtKB-UniRule"/>
</dbReference>
<dbReference type="GO" id="GO:0008320">
    <property type="term" value="F:protein transmembrane transporter activity"/>
    <property type="evidence" value="ECO:0007669"/>
    <property type="project" value="UniProtKB-UniRule"/>
</dbReference>
<dbReference type="GO" id="GO:0005886">
    <property type="term" value="C:plasma membrane"/>
    <property type="evidence" value="ECO:0007669"/>
    <property type="project" value="UniProtKB-SubCell"/>
</dbReference>
<reference evidence="10 11" key="1">
    <citation type="journal article" date="2016" name="Nat. Commun.">
        <title>Thousands of microbial genomes shed light on interconnected biogeochemical processes in an aquifer system.</title>
        <authorList>
            <person name="Anantharaman K."/>
            <person name="Brown C.T."/>
            <person name="Hug L.A."/>
            <person name="Sharon I."/>
            <person name="Castelle C.J."/>
            <person name="Probst A.J."/>
            <person name="Thomas B.C."/>
            <person name="Singh A."/>
            <person name="Wilkins M.J."/>
            <person name="Karaoz U."/>
            <person name="Brodie E.L."/>
            <person name="Williams K.H."/>
            <person name="Hubbard S.S."/>
            <person name="Banfield J.F."/>
        </authorList>
    </citation>
    <scope>NUCLEOTIDE SEQUENCE [LARGE SCALE GENOMIC DNA]</scope>
</reference>
<evidence type="ECO:0000256" key="9">
    <source>
        <dbReference type="HAMAP-Rule" id="MF_00422"/>
    </source>
</evidence>
<comment type="caution">
    <text evidence="10">The sequence shown here is derived from an EMBL/GenBank/DDBJ whole genome shotgun (WGS) entry which is preliminary data.</text>
</comment>
<dbReference type="GO" id="GO:0006605">
    <property type="term" value="P:protein targeting"/>
    <property type="evidence" value="ECO:0007669"/>
    <property type="project" value="UniProtKB-UniRule"/>
</dbReference>